<dbReference type="PROSITE" id="PS51078">
    <property type="entry name" value="ICLR_ED"/>
    <property type="match status" value="1"/>
</dbReference>
<dbReference type="GO" id="GO:0003700">
    <property type="term" value="F:DNA-binding transcription factor activity"/>
    <property type="evidence" value="ECO:0007669"/>
    <property type="project" value="TreeGrafter"/>
</dbReference>
<keyword evidence="2" id="KW-0238">DNA-binding</keyword>
<evidence type="ECO:0000259" key="4">
    <source>
        <dbReference type="PROSITE" id="PS51077"/>
    </source>
</evidence>
<protein>
    <recommendedName>
        <fullName evidence="8">IclR family transcriptional regulator</fullName>
    </recommendedName>
</protein>
<dbReference type="InterPro" id="IPR036390">
    <property type="entry name" value="WH_DNA-bd_sf"/>
</dbReference>
<gene>
    <name evidence="6" type="ORF">CAL28_21600</name>
</gene>
<dbReference type="GO" id="GO:0003677">
    <property type="term" value="F:DNA binding"/>
    <property type="evidence" value="ECO:0007669"/>
    <property type="project" value="UniProtKB-KW"/>
</dbReference>
<dbReference type="EMBL" id="NEVS01000004">
    <property type="protein sequence ID" value="OZI61840.1"/>
    <property type="molecule type" value="Genomic_DNA"/>
</dbReference>
<evidence type="ECO:0000256" key="3">
    <source>
        <dbReference type="ARBA" id="ARBA00023163"/>
    </source>
</evidence>
<evidence type="ECO:0000313" key="6">
    <source>
        <dbReference type="EMBL" id="OZI61840.1"/>
    </source>
</evidence>
<dbReference type="RefSeq" id="WP_094843228.1">
    <property type="nucleotide sequence ID" value="NZ_NEVS01000004.1"/>
</dbReference>
<dbReference type="PANTHER" id="PTHR30136">
    <property type="entry name" value="HELIX-TURN-HELIX TRANSCRIPTIONAL REGULATOR, ICLR FAMILY"/>
    <property type="match status" value="1"/>
</dbReference>
<evidence type="ECO:0000256" key="1">
    <source>
        <dbReference type="ARBA" id="ARBA00023015"/>
    </source>
</evidence>
<dbReference type="InterPro" id="IPR014757">
    <property type="entry name" value="Tscrpt_reg_IclR_C"/>
</dbReference>
<comment type="caution">
    <text evidence="6">The sequence shown here is derived from an EMBL/GenBank/DDBJ whole genome shotgun (WGS) entry which is preliminary data.</text>
</comment>
<dbReference type="InterPro" id="IPR029016">
    <property type="entry name" value="GAF-like_dom_sf"/>
</dbReference>
<sequence>MAAMDDAPIDKTLIIMEAVAASRRPLSVTEIAELTGLAMPTVHRLVVQLIDRNVLARHLSSKRVMPGARLTRLGIDAVQTSLNADQPHALLKSLTISLGEFAQISMVVDGELVCVDAAAVRRPGGLHLEQGNRGPLHCTSIGKLHLAHMPEEALAQWFRSSTRRKFTNKTLTGEARLRAHFNEIRAQGWASCNEEWNAGVVGVGVRIPLRSNAFIGLCVSAPTARMNYEQMVGNVPTLRKFAADIALAFEASSGG</sequence>
<dbReference type="AlphaFoldDB" id="A0A261UKP2"/>
<dbReference type="Gene3D" id="3.30.450.40">
    <property type="match status" value="1"/>
</dbReference>
<dbReference type="InterPro" id="IPR036388">
    <property type="entry name" value="WH-like_DNA-bd_sf"/>
</dbReference>
<evidence type="ECO:0008006" key="8">
    <source>
        <dbReference type="Google" id="ProtNLM"/>
    </source>
</evidence>
<dbReference type="Gene3D" id="1.10.10.10">
    <property type="entry name" value="Winged helix-like DNA-binding domain superfamily/Winged helix DNA-binding domain"/>
    <property type="match status" value="1"/>
</dbReference>
<name>A0A261UKP2_9BORD</name>
<dbReference type="GO" id="GO:0045892">
    <property type="term" value="P:negative regulation of DNA-templated transcription"/>
    <property type="evidence" value="ECO:0007669"/>
    <property type="project" value="TreeGrafter"/>
</dbReference>
<dbReference type="SUPFAM" id="SSF46785">
    <property type="entry name" value="Winged helix' DNA-binding domain"/>
    <property type="match status" value="1"/>
</dbReference>
<dbReference type="Pfam" id="PF01614">
    <property type="entry name" value="IclR_C"/>
    <property type="match status" value="1"/>
</dbReference>
<dbReference type="Pfam" id="PF09339">
    <property type="entry name" value="HTH_IclR"/>
    <property type="match status" value="1"/>
</dbReference>
<feature type="domain" description="IclR-ED" evidence="5">
    <location>
        <begin position="69"/>
        <end position="251"/>
    </location>
</feature>
<evidence type="ECO:0000259" key="5">
    <source>
        <dbReference type="PROSITE" id="PS51078"/>
    </source>
</evidence>
<organism evidence="6 7">
    <name type="scientific">Bordetella genomosp. 11</name>
    <dbReference type="NCBI Taxonomy" id="1416808"/>
    <lineage>
        <taxon>Bacteria</taxon>
        <taxon>Pseudomonadati</taxon>
        <taxon>Pseudomonadota</taxon>
        <taxon>Betaproteobacteria</taxon>
        <taxon>Burkholderiales</taxon>
        <taxon>Alcaligenaceae</taxon>
        <taxon>Bordetella</taxon>
    </lineage>
</organism>
<dbReference type="InterPro" id="IPR050707">
    <property type="entry name" value="HTH_MetabolicPath_Reg"/>
</dbReference>
<dbReference type="SUPFAM" id="SSF55781">
    <property type="entry name" value="GAF domain-like"/>
    <property type="match status" value="1"/>
</dbReference>
<accession>A0A261UKP2</accession>
<proteinExistence type="predicted"/>
<dbReference type="PANTHER" id="PTHR30136:SF24">
    <property type="entry name" value="HTH-TYPE TRANSCRIPTIONAL REPRESSOR ALLR"/>
    <property type="match status" value="1"/>
</dbReference>
<evidence type="ECO:0000256" key="2">
    <source>
        <dbReference type="ARBA" id="ARBA00023125"/>
    </source>
</evidence>
<dbReference type="OrthoDB" id="13103at2"/>
<dbReference type="InterPro" id="IPR005471">
    <property type="entry name" value="Tscrpt_reg_IclR_N"/>
</dbReference>
<keyword evidence="7" id="KW-1185">Reference proteome</keyword>
<reference evidence="7" key="1">
    <citation type="submission" date="2017-05" db="EMBL/GenBank/DDBJ databases">
        <title>Complete and WGS of Bordetella genogroups.</title>
        <authorList>
            <person name="Spilker T."/>
            <person name="Lipuma J."/>
        </authorList>
    </citation>
    <scope>NUCLEOTIDE SEQUENCE [LARGE SCALE GENOMIC DNA]</scope>
    <source>
        <strain evidence="7">AU8856</strain>
    </source>
</reference>
<keyword evidence="3" id="KW-0804">Transcription</keyword>
<dbReference type="Proteomes" id="UP000215767">
    <property type="component" value="Unassembled WGS sequence"/>
</dbReference>
<keyword evidence="1" id="KW-0805">Transcription regulation</keyword>
<evidence type="ECO:0000313" key="7">
    <source>
        <dbReference type="Proteomes" id="UP000215767"/>
    </source>
</evidence>
<dbReference type="PROSITE" id="PS51077">
    <property type="entry name" value="HTH_ICLR"/>
    <property type="match status" value="1"/>
</dbReference>
<feature type="domain" description="HTH iclR-type" evidence="4">
    <location>
        <begin position="6"/>
        <end position="68"/>
    </location>
</feature>